<organism evidence="2 3">
    <name type="scientific">Panaeolus cyanescens</name>
    <dbReference type="NCBI Taxonomy" id="181874"/>
    <lineage>
        <taxon>Eukaryota</taxon>
        <taxon>Fungi</taxon>
        <taxon>Dikarya</taxon>
        <taxon>Basidiomycota</taxon>
        <taxon>Agaricomycotina</taxon>
        <taxon>Agaricomycetes</taxon>
        <taxon>Agaricomycetidae</taxon>
        <taxon>Agaricales</taxon>
        <taxon>Agaricineae</taxon>
        <taxon>Galeropsidaceae</taxon>
        <taxon>Panaeolus</taxon>
    </lineage>
</organism>
<dbReference type="EMBL" id="NHTK01005940">
    <property type="protein sequence ID" value="PPQ70794.1"/>
    <property type="molecule type" value="Genomic_DNA"/>
</dbReference>
<proteinExistence type="predicted"/>
<name>A0A409VX02_9AGAR</name>
<feature type="region of interest" description="Disordered" evidence="1">
    <location>
        <begin position="83"/>
        <end position="105"/>
    </location>
</feature>
<dbReference type="AlphaFoldDB" id="A0A409VX02"/>
<evidence type="ECO:0000256" key="1">
    <source>
        <dbReference type="SAM" id="MobiDB-lite"/>
    </source>
</evidence>
<evidence type="ECO:0000313" key="3">
    <source>
        <dbReference type="Proteomes" id="UP000284842"/>
    </source>
</evidence>
<evidence type="ECO:0000313" key="2">
    <source>
        <dbReference type="EMBL" id="PPQ70794.1"/>
    </source>
</evidence>
<feature type="region of interest" description="Disordered" evidence="1">
    <location>
        <begin position="403"/>
        <end position="497"/>
    </location>
</feature>
<feature type="compositionally biased region" description="Basic and acidic residues" evidence="1">
    <location>
        <begin position="474"/>
        <end position="486"/>
    </location>
</feature>
<protein>
    <submittedName>
        <fullName evidence="2">Uncharacterized protein</fullName>
    </submittedName>
</protein>
<sequence>MNILQQQPDPRRLPDAQFSAGSVNKSQDSALPAHILDSALVKVQPPNDGVPDVSLLKVPTNRYIINNSTFNIMISHVYPTDSSPNLKNDVSGAGTQTAPNSSPRRSNTIYETQLMCKGRGFPLWIPQPNMRLPPPHRAKGVSIGDVGIITEYGAFDFLFNICLPADDPLNPPDLPKEFTPLKLNDWDVREFRDFPNGSYLASPSVGRAVKENRRYMSMFLTTKDFRLIWRIYSVTTFESSANESAILAMPEGAYHEEINDLSKFRVYAEKNVDSWYRFAIQQRGRKDTANGDIRLVAGVDKSTSWGVGSFPGAFQLQLRENERTSEVTTYPPYTWDHTGLSGEVKSGPDAHENEGIGGTAGCTPKNQTLFVKTLNILLGKTIWDTIQKSVKEFDEDQHAVNLQVGQPPGITPSASVSHKRPLDVETGNGADDEADNNHYTVHIDGTEFDETREDYRSKKRTRHERQSQSPLHDGTSHDQGHNRTEYEPSASLQDSVPESHIYPKIRVIGFDASTSQEEPSPERHSMKSKGTARQLRSSKHSSLDHEWGEHIDFLAFHEDDVLFAAGGRMIRRNSTVVDLIHRNHFGHAGNAAISAHGINVQHGGNEGMFELPPGSDVCEPSRPPSTWSGNVDFYDLIDYGQRTIANNIWTSYTQIHSFIDVAELKHTLFELPKRNGALERYLFGPYASVFGSTVKFGTYRQSQLIQLKEAIIADREAASSETTPFDHLQYLANHPPRPVVLDILLHLLNNPKLKVQEAPLYSSIPYLRNMLGRVELTHDALDDRAFGVVHRLANTLLNRAKDLIDKDSVDEAIFYYRKLEPMAPRQSYRYLEVVMGLCSAHYYRYQLLRMREDRDLLVKYLDVQAELDYPAILDSFWNAYKEPERGEA</sequence>
<feature type="region of interest" description="Disordered" evidence="1">
    <location>
        <begin position="1"/>
        <end position="24"/>
    </location>
</feature>
<comment type="caution">
    <text evidence="2">The sequence shown here is derived from an EMBL/GenBank/DDBJ whole genome shotgun (WGS) entry which is preliminary data.</text>
</comment>
<reference evidence="2 3" key="1">
    <citation type="journal article" date="2018" name="Evol. Lett.">
        <title>Horizontal gene cluster transfer increased hallucinogenic mushroom diversity.</title>
        <authorList>
            <person name="Reynolds H.T."/>
            <person name="Vijayakumar V."/>
            <person name="Gluck-Thaler E."/>
            <person name="Korotkin H.B."/>
            <person name="Matheny P.B."/>
            <person name="Slot J.C."/>
        </authorList>
    </citation>
    <scope>NUCLEOTIDE SEQUENCE [LARGE SCALE GENOMIC DNA]</scope>
    <source>
        <strain evidence="2 3">2629</strain>
    </source>
</reference>
<dbReference type="InParanoid" id="A0A409VX02"/>
<accession>A0A409VX02</accession>
<feature type="region of interest" description="Disordered" evidence="1">
    <location>
        <begin position="512"/>
        <end position="541"/>
    </location>
</feature>
<dbReference type="OrthoDB" id="3222453at2759"/>
<dbReference type="STRING" id="181874.A0A409VX02"/>
<keyword evidence="3" id="KW-1185">Reference proteome</keyword>
<dbReference type="Proteomes" id="UP000284842">
    <property type="component" value="Unassembled WGS sequence"/>
</dbReference>
<gene>
    <name evidence="2" type="ORF">CVT24_001075</name>
</gene>